<proteinExistence type="predicted"/>
<evidence type="ECO:0008006" key="2">
    <source>
        <dbReference type="Google" id="ProtNLM"/>
    </source>
</evidence>
<evidence type="ECO:0000313" key="1">
    <source>
        <dbReference type="EMBL" id="SVB47113.1"/>
    </source>
</evidence>
<sequence>MASIIHDVMTHSSLLSNPPVLVDIGASGTIHEKWKPIAKYAICIAFDADSRDFEICESEDKGWRRLYSLNRLVASEAAEEMDFYLTHSPHCSSSLAPDKEALKPWAFSPLFEVVNVVKLPSVDLQSALLKAGVDYIDGYKTDSQGTDLRIFNSLPTEIIDKILIAEFEPGIIDAYKGEDKLHHLLAHMEKEPFWISKMEIKGSQRINHLDFKSLNYFQQRGIGSFLKMAPGWCEISYLNKMEQSEMTLREYFLAWVFASLSAEHGFALFVAKKGYELFGDKLLLNLQNKSMKELSTGYFHLSFKLLKRIARLK</sequence>
<dbReference type="AlphaFoldDB" id="A0A382EAX1"/>
<accession>A0A382EAX1</accession>
<protein>
    <recommendedName>
        <fullName evidence="2">Methyltransferase FkbM domain-containing protein</fullName>
    </recommendedName>
</protein>
<name>A0A382EAX1_9ZZZZ</name>
<gene>
    <name evidence="1" type="ORF">METZ01_LOCUS199967</name>
</gene>
<reference evidence="1" key="1">
    <citation type="submission" date="2018-05" db="EMBL/GenBank/DDBJ databases">
        <authorList>
            <person name="Lanie J.A."/>
            <person name="Ng W.-L."/>
            <person name="Kazmierczak K.M."/>
            <person name="Andrzejewski T.M."/>
            <person name="Davidsen T.M."/>
            <person name="Wayne K.J."/>
            <person name="Tettelin H."/>
            <person name="Glass J.I."/>
            <person name="Rusch D."/>
            <person name="Podicherti R."/>
            <person name="Tsui H.-C.T."/>
            <person name="Winkler M.E."/>
        </authorList>
    </citation>
    <scope>NUCLEOTIDE SEQUENCE</scope>
</reference>
<organism evidence="1">
    <name type="scientific">marine metagenome</name>
    <dbReference type="NCBI Taxonomy" id="408172"/>
    <lineage>
        <taxon>unclassified sequences</taxon>
        <taxon>metagenomes</taxon>
        <taxon>ecological metagenomes</taxon>
    </lineage>
</organism>
<dbReference type="EMBL" id="UINC01043289">
    <property type="protein sequence ID" value="SVB47113.1"/>
    <property type="molecule type" value="Genomic_DNA"/>
</dbReference>